<dbReference type="InterPro" id="IPR051404">
    <property type="entry name" value="TA_system_antitoxin"/>
</dbReference>
<sequence>MKFFTFKLIIEPEEDQKDGYYAYSPELPGCYSNGATIEEARANMRDALEQHLDVLLENRELFRIVKQDERPVFTELFTLAVPSYNNRRKTGTIF</sequence>
<dbReference type="PANTHER" id="PTHR34504:SF2">
    <property type="entry name" value="UPF0150 PROTEIN SSL0259"/>
    <property type="match status" value="1"/>
</dbReference>
<comment type="caution">
    <text evidence="2">The sequence shown here is derived from an EMBL/GenBank/DDBJ whole genome shotgun (WGS) entry which is preliminary data.</text>
</comment>
<dbReference type="SUPFAM" id="SSF143100">
    <property type="entry name" value="TTHA1013/TTHA0281-like"/>
    <property type="match status" value="1"/>
</dbReference>
<organism evidence="2 3">
    <name type="scientific">Candidatus Jacksonbacteria bacterium RIFCSPLOWO2_02_FULL_44_20</name>
    <dbReference type="NCBI Taxonomy" id="1798460"/>
    <lineage>
        <taxon>Bacteria</taxon>
        <taxon>Candidatus Jacksoniibacteriota</taxon>
    </lineage>
</organism>
<dbReference type="AlphaFoldDB" id="A0A1G2ABP2"/>
<accession>A0A1G2ABP2</accession>
<evidence type="ECO:0000313" key="3">
    <source>
        <dbReference type="Proteomes" id="UP000178315"/>
    </source>
</evidence>
<dbReference type="EMBL" id="MHJU01000001">
    <property type="protein sequence ID" value="OGY74252.1"/>
    <property type="molecule type" value="Genomic_DNA"/>
</dbReference>
<evidence type="ECO:0000313" key="2">
    <source>
        <dbReference type="EMBL" id="OGY74252.1"/>
    </source>
</evidence>
<dbReference type="Pfam" id="PF15919">
    <property type="entry name" value="HicB_lk_antitox"/>
    <property type="match status" value="1"/>
</dbReference>
<evidence type="ECO:0000259" key="1">
    <source>
        <dbReference type="Pfam" id="PF15919"/>
    </source>
</evidence>
<name>A0A1G2ABP2_9BACT</name>
<dbReference type="InterPro" id="IPR035069">
    <property type="entry name" value="TTHA1013/TTHA0281-like"/>
</dbReference>
<dbReference type="PANTHER" id="PTHR34504">
    <property type="entry name" value="ANTITOXIN HICB"/>
    <property type="match status" value="1"/>
</dbReference>
<proteinExistence type="predicted"/>
<dbReference type="InterPro" id="IPR031807">
    <property type="entry name" value="HicB-like"/>
</dbReference>
<gene>
    <name evidence="2" type="ORF">A3H61_01350</name>
</gene>
<dbReference type="Gene3D" id="3.30.160.250">
    <property type="match status" value="1"/>
</dbReference>
<protein>
    <recommendedName>
        <fullName evidence="1">HicB-like antitoxin of toxin-antitoxin system domain-containing protein</fullName>
    </recommendedName>
</protein>
<feature type="domain" description="HicB-like antitoxin of toxin-antitoxin system" evidence="1">
    <location>
        <begin position="8"/>
        <end position="61"/>
    </location>
</feature>
<reference evidence="2 3" key="1">
    <citation type="journal article" date="2016" name="Nat. Commun.">
        <title>Thousands of microbial genomes shed light on interconnected biogeochemical processes in an aquifer system.</title>
        <authorList>
            <person name="Anantharaman K."/>
            <person name="Brown C.T."/>
            <person name="Hug L.A."/>
            <person name="Sharon I."/>
            <person name="Castelle C.J."/>
            <person name="Probst A.J."/>
            <person name="Thomas B.C."/>
            <person name="Singh A."/>
            <person name="Wilkins M.J."/>
            <person name="Karaoz U."/>
            <person name="Brodie E.L."/>
            <person name="Williams K.H."/>
            <person name="Hubbard S.S."/>
            <person name="Banfield J.F."/>
        </authorList>
    </citation>
    <scope>NUCLEOTIDE SEQUENCE [LARGE SCALE GENOMIC DNA]</scope>
</reference>
<dbReference type="Proteomes" id="UP000178315">
    <property type="component" value="Unassembled WGS sequence"/>
</dbReference>